<organism evidence="1 2">
    <name type="scientific">Ravibacter arvi</name>
    <dbReference type="NCBI Taxonomy" id="2051041"/>
    <lineage>
        <taxon>Bacteria</taxon>
        <taxon>Pseudomonadati</taxon>
        <taxon>Bacteroidota</taxon>
        <taxon>Cytophagia</taxon>
        <taxon>Cytophagales</taxon>
        <taxon>Spirosomataceae</taxon>
        <taxon>Ravibacter</taxon>
    </lineage>
</organism>
<evidence type="ECO:0000313" key="1">
    <source>
        <dbReference type="EMBL" id="GAA4434282.1"/>
    </source>
</evidence>
<dbReference type="Proteomes" id="UP001501508">
    <property type="component" value="Unassembled WGS sequence"/>
</dbReference>
<name>A0ABP8LTQ8_9BACT</name>
<dbReference type="InterPro" id="IPR014984">
    <property type="entry name" value="HopJ"/>
</dbReference>
<gene>
    <name evidence="1" type="ORF">GCM10023091_08960</name>
</gene>
<accession>A0ABP8LTQ8</accession>
<protein>
    <submittedName>
        <fullName evidence="1">HopJ type III effector protein</fullName>
    </submittedName>
</protein>
<dbReference type="EMBL" id="BAABEY010000011">
    <property type="protein sequence ID" value="GAA4434282.1"/>
    <property type="molecule type" value="Genomic_DNA"/>
</dbReference>
<reference evidence="2" key="1">
    <citation type="journal article" date="2019" name="Int. J. Syst. Evol. Microbiol.">
        <title>The Global Catalogue of Microorganisms (GCM) 10K type strain sequencing project: providing services to taxonomists for standard genome sequencing and annotation.</title>
        <authorList>
            <consortium name="The Broad Institute Genomics Platform"/>
            <consortium name="The Broad Institute Genome Sequencing Center for Infectious Disease"/>
            <person name="Wu L."/>
            <person name="Ma J."/>
        </authorList>
    </citation>
    <scope>NUCLEOTIDE SEQUENCE [LARGE SCALE GENOMIC DNA]</scope>
    <source>
        <strain evidence="2">JCM 31920</strain>
    </source>
</reference>
<evidence type="ECO:0000313" key="2">
    <source>
        <dbReference type="Proteomes" id="UP001501508"/>
    </source>
</evidence>
<sequence length="112" mass="12455">MLHQLLNRLSAGEALFTDVIAFIDERYDHTPTAFVNGAQKNLAEENQGSAKVLSLAKLAGLSAGDTLRLFAEHYESVLSDPNGTNHQNIRQFMQNGWEGVVFEKEALKPREL</sequence>
<comment type="caution">
    <text evidence="1">The sequence shown here is derived from an EMBL/GenBank/DDBJ whole genome shotgun (WGS) entry which is preliminary data.</text>
</comment>
<dbReference type="Pfam" id="PF08888">
    <property type="entry name" value="HopJ"/>
    <property type="match status" value="1"/>
</dbReference>
<keyword evidence="2" id="KW-1185">Reference proteome</keyword>
<proteinExistence type="predicted"/>
<dbReference type="RefSeq" id="WP_345026871.1">
    <property type="nucleotide sequence ID" value="NZ_BAABEY010000011.1"/>
</dbReference>
<dbReference type="Gene3D" id="3.20.160.10">
    <property type="entry name" value="vpa0580 domain like"/>
    <property type="match status" value="1"/>
</dbReference>
<dbReference type="InterPro" id="IPR038604">
    <property type="entry name" value="HopJ_sf"/>
</dbReference>